<evidence type="ECO:0000256" key="5">
    <source>
        <dbReference type="ARBA" id="ARBA00022989"/>
    </source>
</evidence>
<evidence type="ECO:0000256" key="7">
    <source>
        <dbReference type="SAM" id="MobiDB-lite"/>
    </source>
</evidence>
<comment type="subcellular location">
    <subcellularLocation>
        <location evidence="1">Cell membrane</location>
        <topology evidence="1">Multi-pass membrane protein</topology>
    </subcellularLocation>
</comment>
<dbReference type="InterPro" id="IPR020846">
    <property type="entry name" value="MFS_dom"/>
</dbReference>
<evidence type="ECO:0000256" key="2">
    <source>
        <dbReference type="ARBA" id="ARBA00022448"/>
    </source>
</evidence>
<evidence type="ECO:0000259" key="9">
    <source>
        <dbReference type="PROSITE" id="PS50850"/>
    </source>
</evidence>
<dbReference type="SUPFAM" id="SSF103473">
    <property type="entry name" value="MFS general substrate transporter"/>
    <property type="match status" value="1"/>
</dbReference>
<feature type="transmembrane region" description="Helical" evidence="8">
    <location>
        <begin position="383"/>
        <end position="405"/>
    </location>
</feature>
<evidence type="ECO:0000256" key="8">
    <source>
        <dbReference type="SAM" id="Phobius"/>
    </source>
</evidence>
<keyword evidence="6 8" id="KW-0472">Membrane</keyword>
<feature type="transmembrane region" description="Helical" evidence="8">
    <location>
        <begin position="290"/>
        <end position="311"/>
    </location>
</feature>
<keyword evidence="11" id="KW-1185">Reference proteome</keyword>
<evidence type="ECO:0000313" key="10">
    <source>
        <dbReference type="EMBL" id="MFB0832988.1"/>
    </source>
</evidence>
<feature type="transmembrane region" description="Helical" evidence="8">
    <location>
        <begin position="345"/>
        <end position="371"/>
    </location>
</feature>
<protein>
    <submittedName>
        <fullName evidence="10">MFS transporter</fullName>
    </submittedName>
</protein>
<evidence type="ECO:0000256" key="4">
    <source>
        <dbReference type="ARBA" id="ARBA00022692"/>
    </source>
</evidence>
<evidence type="ECO:0000256" key="6">
    <source>
        <dbReference type="ARBA" id="ARBA00023136"/>
    </source>
</evidence>
<dbReference type="RefSeq" id="WP_373970163.1">
    <property type="nucleotide sequence ID" value="NZ_JBHDLJ010000001.1"/>
</dbReference>
<dbReference type="Gene3D" id="1.20.1250.20">
    <property type="entry name" value="MFS general substrate transporter like domains"/>
    <property type="match status" value="2"/>
</dbReference>
<dbReference type="EMBL" id="JBHDLJ010000001">
    <property type="protein sequence ID" value="MFB0832988.1"/>
    <property type="molecule type" value="Genomic_DNA"/>
</dbReference>
<keyword evidence="5 8" id="KW-1133">Transmembrane helix</keyword>
<feature type="transmembrane region" description="Helical" evidence="8">
    <location>
        <begin position="417"/>
        <end position="434"/>
    </location>
</feature>
<feature type="transmembrane region" description="Helical" evidence="8">
    <location>
        <begin position="100"/>
        <end position="124"/>
    </location>
</feature>
<feature type="transmembrane region" description="Helical" evidence="8">
    <location>
        <begin position="165"/>
        <end position="189"/>
    </location>
</feature>
<feature type="transmembrane region" description="Helical" evidence="8">
    <location>
        <begin position="320"/>
        <end position="339"/>
    </location>
</feature>
<dbReference type="PANTHER" id="PTHR43045">
    <property type="entry name" value="SHIKIMATE TRANSPORTER"/>
    <property type="match status" value="1"/>
</dbReference>
<comment type="caution">
    <text evidence="10">The sequence shown here is derived from an EMBL/GenBank/DDBJ whole genome shotgun (WGS) entry which is preliminary data.</text>
</comment>
<dbReference type="InterPro" id="IPR036259">
    <property type="entry name" value="MFS_trans_sf"/>
</dbReference>
<dbReference type="Proteomes" id="UP001575652">
    <property type="component" value="Unassembled WGS sequence"/>
</dbReference>
<dbReference type="PANTHER" id="PTHR43045:SF1">
    <property type="entry name" value="SHIKIMATE TRANSPORTER"/>
    <property type="match status" value="1"/>
</dbReference>
<keyword evidence="3" id="KW-1003">Cell membrane</keyword>
<feature type="transmembrane region" description="Helical" evidence="8">
    <location>
        <begin position="130"/>
        <end position="153"/>
    </location>
</feature>
<dbReference type="PROSITE" id="PS50850">
    <property type="entry name" value="MFS"/>
    <property type="match status" value="1"/>
</dbReference>
<keyword evidence="4 8" id="KW-0812">Transmembrane</keyword>
<feature type="transmembrane region" description="Helical" evidence="8">
    <location>
        <begin position="201"/>
        <end position="220"/>
    </location>
</feature>
<organism evidence="10 11">
    <name type="scientific">Arthrobacter halodurans</name>
    <dbReference type="NCBI Taxonomy" id="516699"/>
    <lineage>
        <taxon>Bacteria</taxon>
        <taxon>Bacillati</taxon>
        <taxon>Actinomycetota</taxon>
        <taxon>Actinomycetes</taxon>
        <taxon>Micrococcales</taxon>
        <taxon>Micrococcaceae</taxon>
        <taxon>Arthrobacter</taxon>
    </lineage>
</organism>
<dbReference type="Pfam" id="PF07690">
    <property type="entry name" value="MFS_1"/>
    <property type="match status" value="1"/>
</dbReference>
<proteinExistence type="predicted"/>
<feature type="transmembrane region" description="Helical" evidence="8">
    <location>
        <begin position="38"/>
        <end position="56"/>
    </location>
</feature>
<accession>A0ABV4ULK4</accession>
<feature type="transmembrane region" description="Helical" evidence="8">
    <location>
        <begin position="254"/>
        <end position="278"/>
    </location>
</feature>
<feature type="domain" description="Major facilitator superfamily (MFS) profile" evidence="9">
    <location>
        <begin position="26"/>
        <end position="440"/>
    </location>
</feature>
<keyword evidence="2" id="KW-0813">Transport</keyword>
<feature type="region of interest" description="Disordered" evidence="7">
    <location>
        <begin position="1"/>
        <end position="21"/>
    </location>
</feature>
<dbReference type="CDD" id="cd17369">
    <property type="entry name" value="MFS_ShiA_like"/>
    <property type="match status" value="1"/>
</dbReference>
<sequence length="458" mass="48786">MSSNLSTPAAVPPAHGETTEKDSRRALVSSFLGSTVEYYDFLLYAAAAGLVFPKLFFSSEMDPALGTMLSFVILLAGYVSRPIGGILFGHFGDKFGRKNMLFITLMMMGVVSICIGLMPTYAAIGVAAPLILVLLRVIQGLAVGGEWAGATLMAAEHVKEKNRGFAASIAVTGGPTGSVLATLVLGLFAGLPEEAFLSWGWRIPFLMSAALVVIGLYLRYRVTESPDFVKAREAGEVHTGVPIMRVLRKYPLSSLYGILAAAGPLFMQALLAVFMVPYVVSTGAVDRQTALMMLTASSFVHIFAIPFFAWLSDKFGRRPVMLAGAAVSVALVFPMFAMFNSGSYWLIALAFMVGNPIIQASMYGPIGAFLAEKFETQDRYTGVSLTFQVGSVLGAGTAPLLATWLVGLENGAGTSNIAWYFIGLIAVSALAVYLSKETRGRADRDRTAREDAAAANAV</sequence>
<gene>
    <name evidence="10" type="ORF">ACETWP_00115</name>
</gene>
<evidence type="ECO:0000313" key="11">
    <source>
        <dbReference type="Proteomes" id="UP001575652"/>
    </source>
</evidence>
<evidence type="ECO:0000256" key="3">
    <source>
        <dbReference type="ARBA" id="ARBA00022475"/>
    </source>
</evidence>
<evidence type="ECO:0000256" key="1">
    <source>
        <dbReference type="ARBA" id="ARBA00004651"/>
    </source>
</evidence>
<feature type="transmembrane region" description="Helical" evidence="8">
    <location>
        <begin position="68"/>
        <end position="88"/>
    </location>
</feature>
<dbReference type="InterPro" id="IPR011701">
    <property type="entry name" value="MFS"/>
</dbReference>
<name>A0ABV4ULK4_9MICC</name>
<reference evidence="10 11" key="1">
    <citation type="submission" date="2024-09" db="EMBL/GenBank/DDBJ databases">
        <authorList>
            <person name="Salinas-Garcia M.A."/>
            <person name="Prieme A."/>
        </authorList>
    </citation>
    <scope>NUCLEOTIDE SEQUENCE [LARGE SCALE GENOMIC DNA]</scope>
    <source>
        <strain evidence="10 11">DSM 21081</strain>
    </source>
</reference>